<evidence type="ECO:0000313" key="2">
    <source>
        <dbReference type="EMBL" id="QOP40979.1"/>
    </source>
</evidence>
<protein>
    <submittedName>
        <fullName evidence="2">Cytochrome C</fullName>
    </submittedName>
</protein>
<evidence type="ECO:0000256" key="1">
    <source>
        <dbReference type="SAM" id="SignalP"/>
    </source>
</evidence>
<name>A0A7M1AU90_9BACT</name>
<reference evidence="2 3" key="1">
    <citation type="submission" date="2019-06" db="EMBL/GenBank/DDBJ databases">
        <title>Sulfurimonas gotlandica sp. nov., a chemoautotrophic and psychrotolerant epsilonproteobacterium isolated from a pelagic redoxcline, and an emended description of the genus Sulfurimonas.</title>
        <authorList>
            <person name="Wang S."/>
            <person name="Jiang L."/>
            <person name="Shao Z."/>
        </authorList>
    </citation>
    <scope>NUCLEOTIDE SEQUENCE [LARGE SCALE GENOMIC DNA]</scope>
    <source>
        <strain evidence="2 3">B2</strain>
    </source>
</reference>
<gene>
    <name evidence="2" type="ORF">FJR03_04160</name>
</gene>
<feature type="signal peptide" evidence="1">
    <location>
        <begin position="1"/>
        <end position="24"/>
    </location>
</feature>
<feature type="chain" id="PRO_5032392733" evidence="1">
    <location>
        <begin position="25"/>
        <end position="111"/>
    </location>
</feature>
<evidence type="ECO:0000313" key="3">
    <source>
        <dbReference type="Proteomes" id="UP000593910"/>
    </source>
</evidence>
<keyword evidence="3" id="KW-1185">Reference proteome</keyword>
<dbReference type="KEGG" id="smax:FJR03_04160"/>
<dbReference type="AlphaFoldDB" id="A0A7M1AU90"/>
<dbReference type="RefSeq" id="WP_193114399.1">
    <property type="nucleotide sequence ID" value="NZ_CP041165.1"/>
</dbReference>
<keyword evidence="1" id="KW-0732">Signal</keyword>
<dbReference type="Proteomes" id="UP000593910">
    <property type="component" value="Chromosome"/>
</dbReference>
<sequence length="111" mass="12094">MVSYKKIALTALLGLGLFATTVSADAAKGQRIYQKKLKEVCGMTGAVFAAKHSQDEWAEANDNGELGKAMTEICPAGKEFFESDKFKNKFSSHLYDFVNDFASDSGNIPKC</sequence>
<dbReference type="EMBL" id="CP041165">
    <property type="protein sequence ID" value="QOP40979.1"/>
    <property type="molecule type" value="Genomic_DNA"/>
</dbReference>
<proteinExistence type="predicted"/>
<accession>A0A7M1AU90</accession>
<organism evidence="2 3">
    <name type="scientific">Sulfurimonas marina</name>
    <dbReference type="NCBI Taxonomy" id="2590551"/>
    <lineage>
        <taxon>Bacteria</taxon>
        <taxon>Pseudomonadati</taxon>
        <taxon>Campylobacterota</taxon>
        <taxon>Epsilonproteobacteria</taxon>
        <taxon>Campylobacterales</taxon>
        <taxon>Sulfurimonadaceae</taxon>
        <taxon>Sulfurimonas</taxon>
    </lineage>
</organism>